<evidence type="ECO:0000313" key="1">
    <source>
        <dbReference type="EMBL" id="GBP94922.1"/>
    </source>
</evidence>
<reference evidence="1 2" key="1">
    <citation type="journal article" date="2019" name="Commun. Biol.">
        <title>The bagworm genome reveals a unique fibroin gene that provides high tensile strength.</title>
        <authorList>
            <person name="Kono N."/>
            <person name="Nakamura H."/>
            <person name="Ohtoshi R."/>
            <person name="Tomita M."/>
            <person name="Numata K."/>
            <person name="Arakawa K."/>
        </authorList>
    </citation>
    <scope>NUCLEOTIDE SEQUENCE [LARGE SCALE GENOMIC DNA]</scope>
</reference>
<evidence type="ECO:0000313" key="2">
    <source>
        <dbReference type="Proteomes" id="UP000299102"/>
    </source>
</evidence>
<dbReference type="EMBL" id="BGZK01002562">
    <property type="protein sequence ID" value="GBP94922.1"/>
    <property type="molecule type" value="Genomic_DNA"/>
</dbReference>
<accession>A0A4C2A567</accession>
<comment type="caution">
    <text evidence="1">The sequence shown here is derived from an EMBL/GenBank/DDBJ whole genome shotgun (WGS) entry which is preliminary data.</text>
</comment>
<keyword evidence="2" id="KW-1185">Reference proteome</keyword>
<protein>
    <submittedName>
        <fullName evidence="1">Uncharacterized protein</fullName>
    </submittedName>
</protein>
<organism evidence="1 2">
    <name type="scientific">Eumeta variegata</name>
    <name type="common">Bagworm moth</name>
    <name type="synonym">Eumeta japonica</name>
    <dbReference type="NCBI Taxonomy" id="151549"/>
    <lineage>
        <taxon>Eukaryota</taxon>
        <taxon>Metazoa</taxon>
        <taxon>Ecdysozoa</taxon>
        <taxon>Arthropoda</taxon>
        <taxon>Hexapoda</taxon>
        <taxon>Insecta</taxon>
        <taxon>Pterygota</taxon>
        <taxon>Neoptera</taxon>
        <taxon>Endopterygota</taxon>
        <taxon>Lepidoptera</taxon>
        <taxon>Glossata</taxon>
        <taxon>Ditrysia</taxon>
        <taxon>Tineoidea</taxon>
        <taxon>Psychidae</taxon>
        <taxon>Oiketicinae</taxon>
        <taxon>Eumeta</taxon>
    </lineage>
</organism>
<proteinExistence type="predicted"/>
<gene>
    <name evidence="1" type="ORF">EVAR_71243_1</name>
</gene>
<dbReference type="AlphaFoldDB" id="A0A4C2A567"/>
<name>A0A4C2A567_EUMVA</name>
<sequence length="123" mass="13446">MDIENGSKDDQSSENGELLVFTGVQCSTPLSMAVRMGSVGIQGDILEFVQHLATQRMKGSVSASATRKTNVMTRVMLLECRNVLVLYRPTVAPSESCALNCTRIPTRSFDRFSRLFNVDAVAA</sequence>
<dbReference type="Proteomes" id="UP000299102">
    <property type="component" value="Unassembled WGS sequence"/>
</dbReference>